<organism evidence="1 2">
    <name type="scientific">Nonomuraea typhae</name>
    <dbReference type="NCBI Taxonomy" id="2603600"/>
    <lineage>
        <taxon>Bacteria</taxon>
        <taxon>Bacillati</taxon>
        <taxon>Actinomycetota</taxon>
        <taxon>Actinomycetes</taxon>
        <taxon>Streptosporangiales</taxon>
        <taxon>Streptosporangiaceae</taxon>
        <taxon>Nonomuraea</taxon>
    </lineage>
</organism>
<protein>
    <submittedName>
        <fullName evidence="1">Uncharacterized protein</fullName>
    </submittedName>
</protein>
<comment type="caution">
    <text evidence="1">The sequence shown here is derived from an EMBL/GenBank/DDBJ whole genome shotgun (WGS) entry which is preliminary data.</text>
</comment>
<reference evidence="1 2" key="1">
    <citation type="submission" date="2024-10" db="EMBL/GenBank/DDBJ databases">
        <title>The Natural Products Discovery Center: Release of the First 8490 Sequenced Strains for Exploring Actinobacteria Biosynthetic Diversity.</title>
        <authorList>
            <person name="Kalkreuter E."/>
            <person name="Kautsar S.A."/>
            <person name="Yang D."/>
            <person name="Bader C.D."/>
            <person name="Teijaro C.N."/>
            <person name="Fluegel L."/>
            <person name="Davis C.M."/>
            <person name="Simpson J.R."/>
            <person name="Lauterbach L."/>
            <person name="Steele A.D."/>
            <person name="Gui C."/>
            <person name="Meng S."/>
            <person name="Li G."/>
            <person name="Viehrig K."/>
            <person name="Ye F."/>
            <person name="Su P."/>
            <person name="Kiefer A.F."/>
            <person name="Nichols A."/>
            <person name="Cepeda A.J."/>
            <person name="Yan W."/>
            <person name="Fan B."/>
            <person name="Jiang Y."/>
            <person name="Adhikari A."/>
            <person name="Zheng C.-J."/>
            <person name="Schuster L."/>
            <person name="Cowan T.M."/>
            <person name="Smanski M.J."/>
            <person name="Chevrette M.G."/>
            <person name="De Carvalho L.P.S."/>
            <person name="Shen B."/>
        </authorList>
    </citation>
    <scope>NUCLEOTIDE SEQUENCE [LARGE SCALE GENOMIC DNA]</scope>
    <source>
        <strain evidence="1 2">NPDC050545</strain>
    </source>
</reference>
<gene>
    <name evidence="1" type="ORF">ACIBG2_25100</name>
</gene>
<dbReference type="Proteomes" id="UP001612741">
    <property type="component" value="Unassembled WGS sequence"/>
</dbReference>
<name>A0ABW7YXL8_9ACTN</name>
<evidence type="ECO:0000313" key="1">
    <source>
        <dbReference type="EMBL" id="MFI6500678.1"/>
    </source>
</evidence>
<dbReference type="EMBL" id="JBITGY010000006">
    <property type="protein sequence ID" value="MFI6500678.1"/>
    <property type="molecule type" value="Genomic_DNA"/>
</dbReference>
<proteinExistence type="predicted"/>
<keyword evidence="2" id="KW-1185">Reference proteome</keyword>
<dbReference type="RefSeq" id="WP_397084726.1">
    <property type="nucleotide sequence ID" value="NZ_JBITGY010000006.1"/>
</dbReference>
<evidence type="ECO:0000313" key="2">
    <source>
        <dbReference type="Proteomes" id="UP001612741"/>
    </source>
</evidence>
<accession>A0ABW7YXL8</accession>
<sequence length="146" mass="15919">MGGKTIPSTVYDHEWSEILTTRMALEVRTIPGISQAKPAECLKMQETVKGKHIMSTVKRMLTAAALSTALAGGVVGLGTTMTATAANASASSVGFSEWRGPCLFAGPAGAIRRGHYVNKAHLSFKHWRGWKVHRERGCVRTRHFVW</sequence>